<dbReference type="AlphaFoldDB" id="Q01SF8"/>
<sequence length="829" mass="91912" precursor="true">MNHTRGFVLAAVLVLGVAGLASPPQAGLNFEVSVVDQAKLAVPAVRVQLKSGDTAPRAVDTDTQGKAVFRDLKPAAYHLSILLKGFEPVERDIEIAPGGPLLLDVTLSPALERTQIEVKGEASTVEQGSSPATSITGQLAKQLPTRPATVAEALPLVPGVVRDPGGGLRISDSPESRSALIVNSADVTDPGTGQFGLTVPIDSVETLNVYQTAFLAEYGRFTAGLVSVETKRGGDKWKWELNDPFPEFRIRSWQLRGLKTATPRLNFEGPIIPGKLYMAEGFEYEIRKTEVYTLPFPRNQKLQEGLNSFTQLDWVASSKQLLTATFHVVPQRLAHVNINYFNPEETAPDASLHNYTGTVAHRMTLGQSLFENTFSITSFDVGVWGLGDADLVLTPTVNYGNYYAQKQRTAMRLSGLSTFAFAPVHGLGIHHYKIGLYVASSEEDGQIDEHPVDLLDAAGVLTERITFNRPRTFEISDIETNFFAQDHWIISPRLSLDMGARVESQQVSGAYRVAPRAGFAWNPFPGQSTTVRGGFGFFYDRVPLNVYVFNKYPDQIQTFYNANGDISAGPFLYLNTLGQIRVRHPFVIQEPKDGNFSPQSVNWTMQIEQPVGRYLKLRTGYMQSRSEGLVILNPVAPDPDTGFGAHLLSGTGGSLYHQFETTARLRVGESHELFFSYVRSKGRGDLNDFGTFLGTFPTPIVRPNLIGNSPSDLPNRFLAWGMWHLPWKFRISPVIEYRSGFPYITTDAAQNYFGQPNDRRFPRFFSLDSRLSKDFQVTKSYAVRLAVSGFNLTNHFNPEAVHANIADPAFGYFFGHRGRRFTLDFDVLF</sequence>
<evidence type="ECO:0000256" key="8">
    <source>
        <dbReference type="SAM" id="SignalP"/>
    </source>
</evidence>
<feature type="domain" description="TonB-dependent transporter Oar-like beta-barrel" evidence="9">
    <location>
        <begin position="512"/>
        <end position="727"/>
    </location>
</feature>
<dbReference type="SUPFAM" id="SSF56935">
    <property type="entry name" value="Porins"/>
    <property type="match status" value="1"/>
</dbReference>
<feature type="signal peptide" evidence="8">
    <location>
        <begin position="1"/>
        <end position="26"/>
    </location>
</feature>
<gene>
    <name evidence="10" type="ordered locus">Acid_6488</name>
</gene>
<keyword evidence="3" id="KW-1134">Transmembrane beta strand</keyword>
<evidence type="ECO:0000256" key="4">
    <source>
        <dbReference type="ARBA" id="ARBA00022692"/>
    </source>
</evidence>
<reference evidence="10" key="1">
    <citation type="submission" date="2006-10" db="EMBL/GenBank/DDBJ databases">
        <title>Complete sequence of Solibacter usitatus Ellin6076.</title>
        <authorList>
            <consortium name="US DOE Joint Genome Institute"/>
            <person name="Copeland A."/>
            <person name="Lucas S."/>
            <person name="Lapidus A."/>
            <person name="Barry K."/>
            <person name="Detter J.C."/>
            <person name="Glavina del Rio T."/>
            <person name="Hammon N."/>
            <person name="Israni S."/>
            <person name="Dalin E."/>
            <person name="Tice H."/>
            <person name="Pitluck S."/>
            <person name="Thompson L.S."/>
            <person name="Brettin T."/>
            <person name="Bruce D."/>
            <person name="Han C."/>
            <person name="Tapia R."/>
            <person name="Gilna P."/>
            <person name="Schmutz J."/>
            <person name="Larimer F."/>
            <person name="Land M."/>
            <person name="Hauser L."/>
            <person name="Kyrpides N."/>
            <person name="Mikhailova N."/>
            <person name="Janssen P.H."/>
            <person name="Kuske C.R."/>
            <person name="Richardson P."/>
        </authorList>
    </citation>
    <scope>NUCLEOTIDE SEQUENCE</scope>
    <source>
        <strain evidence="10">Ellin6076</strain>
    </source>
</reference>
<dbReference type="InterPro" id="IPR008969">
    <property type="entry name" value="CarboxyPept-like_regulatory"/>
</dbReference>
<dbReference type="STRING" id="234267.Acid_6488"/>
<dbReference type="GO" id="GO:0044718">
    <property type="term" value="P:siderophore transmembrane transport"/>
    <property type="evidence" value="ECO:0007669"/>
    <property type="project" value="TreeGrafter"/>
</dbReference>
<keyword evidence="2" id="KW-0813">Transport</keyword>
<evidence type="ECO:0000256" key="3">
    <source>
        <dbReference type="ARBA" id="ARBA00022452"/>
    </source>
</evidence>
<dbReference type="GO" id="GO:0015344">
    <property type="term" value="F:siderophore uptake transmembrane transporter activity"/>
    <property type="evidence" value="ECO:0007669"/>
    <property type="project" value="TreeGrafter"/>
</dbReference>
<proteinExistence type="predicted"/>
<comment type="subcellular location">
    <subcellularLocation>
        <location evidence="1">Cell outer membrane</location>
        <topology evidence="1">Multi-pass membrane protein</topology>
    </subcellularLocation>
</comment>
<dbReference type="Pfam" id="PF25183">
    <property type="entry name" value="OMP_b-brl_4"/>
    <property type="match status" value="1"/>
</dbReference>
<evidence type="ECO:0000256" key="2">
    <source>
        <dbReference type="ARBA" id="ARBA00022448"/>
    </source>
</evidence>
<dbReference type="PANTHER" id="PTHR30069:SF29">
    <property type="entry name" value="HEMOGLOBIN AND HEMOGLOBIN-HAPTOGLOBIN-BINDING PROTEIN 1-RELATED"/>
    <property type="match status" value="1"/>
</dbReference>
<dbReference type="EMBL" id="CP000473">
    <property type="protein sequence ID" value="ABJ87412.1"/>
    <property type="molecule type" value="Genomic_DNA"/>
</dbReference>
<dbReference type="InterPro" id="IPR057601">
    <property type="entry name" value="Oar-like_b-barrel"/>
</dbReference>
<dbReference type="HOGENOM" id="CLU_341915_0_0_0"/>
<dbReference type="SUPFAM" id="SSF49464">
    <property type="entry name" value="Carboxypeptidase regulatory domain-like"/>
    <property type="match status" value="1"/>
</dbReference>
<feature type="chain" id="PRO_5004163313" description="TonB-dependent transporter Oar-like beta-barrel domain-containing protein" evidence="8">
    <location>
        <begin position="27"/>
        <end position="829"/>
    </location>
</feature>
<organism evidence="10">
    <name type="scientific">Solibacter usitatus (strain Ellin6076)</name>
    <dbReference type="NCBI Taxonomy" id="234267"/>
    <lineage>
        <taxon>Bacteria</taxon>
        <taxon>Pseudomonadati</taxon>
        <taxon>Acidobacteriota</taxon>
        <taxon>Terriglobia</taxon>
        <taxon>Bryobacterales</taxon>
        <taxon>Solibacteraceae</taxon>
        <taxon>Candidatus Solibacter</taxon>
    </lineage>
</organism>
<dbReference type="GO" id="GO:0009279">
    <property type="term" value="C:cell outer membrane"/>
    <property type="evidence" value="ECO:0007669"/>
    <property type="project" value="UniProtKB-SubCell"/>
</dbReference>
<dbReference type="InParanoid" id="Q01SF8"/>
<dbReference type="Pfam" id="PF13620">
    <property type="entry name" value="CarboxypepD_reg"/>
    <property type="match status" value="1"/>
</dbReference>
<name>Q01SF8_SOLUE</name>
<evidence type="ECO:0000256" key="6">
    <source>
        <dbReference type="ARBA" id="ARBA00023136"/>
    </source>
</evidence>
<evidence type="ECO:0000256" key="7">
    <source>
        <dbReference type="ARBA" id="ARBA00023237"/>
    </source>
</evidence>
<evidence type="ECO:0000256" key="5">
    <source>
        <dbReference type="ARBA" id="ARBA00022729"/>
    </source>
</evidence>
<dbReference type="eggNOG" id="COG4771">
    <property type="taxonomic scope" value="Bacteria"/>
</dbReference>
<evidence type="ECO:0000256" key="1">
    <source>
        <dbReference type="ARBA" id="ARBA00004571"/>
    </source>
</evidence>
<keyword evidence="5 8" id="KW-0732">Signal</keyword>
<keyword evidence="7" id="KW-0998">Cell outer membrane</keyword>
<keyword evidence="6" id="KW-0472">Membrane</keyword>
<evidence type="ECO:0000259" key="9">
    <source>
        <dbReference type="Pfam" id="PF25183"/>
    </source>
</evidence>
<dbReference type="KEGG" id="sus:Acid_6488"/>
<dbReference type="PANTHER" id="PTHR30069">
    <property type="entry name" value="TONB-DEPENDENT OUTER MEMBRANE RECEPTOR"/>
    <property type="match status" value="1"/>
</dbReference>
<evidence type="ECO:0000313" key="10">
    <source>
        <dbReference type="EMBL" id="ABJ87412.1"/>
    </source>
</evidence>
<dbReference type="Gene3D" id="2.60.40.1120">
    <property type="entry name" value="Carboxypeptidase-like, regulatory domain"/>
    <property type="match status" value="1"/>
</dbReference>
<dbReference type="Gene3D" id="2.40.170.20">
    <property type="entry name" value="TonB-dependent receptor, beta-barrel domain"/>
    <property type="match status" value="1"/>
</dbReference>
<keyword evidence="4" id="KW-0812">Transmembrane</keyword>
<accession>Q01SF8</accession>
<dbReference type="OrthoDB" id="99095at2"/>
<dbReference type="InterPro" id="IPR036942">
    <property type="entry name" value="Beta-barrel_TonB_sf"/>
</dbReference>
<protein>
    <recommendedName>
        <fullName evidence="9">TonB-dependent transporter Oar-like beta-barrel domain-containing protein</fullName>
    </recommendedName>
</protein>
<dbReference type="InterPro" id="IPR039426">
    <property type="entry name" value="TonB-dep_rcpt-like"/>
</dbReference>